<dbReference type="InterPro" id="IPR013968">
    <property type="entry name" value="PKS_KR"/>
</dbReference>
<evidence type="ECO:0000259" key="9">
    <source>
        <dbReference type="PROSITE" id="PS52019"/>
    </source>
</evidence>
<dbReference type="GO" id="GO:0006633">
    <property type="term" value="P:fatty acid biosynthetic process"/>
    <property type="evidence" value="ECO:0007669"/>
    <property type="project" value="InterPro"/>
</dbReference>
<evidence type="ECO:0000256" key="2">
    <source>
        <dbReference type="ARBA" id="ARBA00022450"/>
    </source>
</evidence>
<dbReference type="InterPro" id="IPR042104">
    <property type="entry name" value="PKS_dehydratase_sf"/>
</dbReference>
<dbReference type="InterPro" id="IPR036736">
    <property type="entry name" value="ACP-like_sf"/>
</dbReference>
<evidence type="ECO:0008006" key="12">
    <source>
        <dbReference type="Google" id="ProtNLM"/>
    </source>
</evidence>
<evidence type="ECO:0000259" key="7">
    <source>
        <dbReference type="PROSITE" id="PS50075"/>
    </source>
</evidence>
<name>A0AAN7YX07_9MYCE</name>
<reference evidence="10 11" key="1">
    <citation type="submission" date="2023-11" db="EMBL/GenBank/DDBJ databases">
        <title>Dfirmibasis_genome.</title>
        <authorList>
            <person name="Edelbroek B."/>
            <person name="Kjellin J."/>
            <person name="Jerlstrom-Hultqvist J."/>
            <person name="Soderbom F."/>
        </authorList>
    </citation>
    <scope>NUCLEOTIDE SEQUENCE [LARGE SCALE GENOMIC DNA]</scope>
    <source>
        <strain evidence="10 11">TNS-C-14</strain>
    </source>
</reference>
<evidence type="ECO:0000313" key="11">
    <source>
        <dbReference type="Proteomes" id="UP001344447"/>
    </source>
</evidence>
<dbReference type="InterPro" id="IPR009081">
    <property type="entry name" value="PP-bd_ACP"/>
</dbReference>
<dbReference type="Gene3D" id="3.40.366.10">
    <property type="entry name" value="Malonyl-Coenzyme A Acyl Carrier Protein, domain 2"/>
    <property type="match status" value="1"/>
</dbReference>
<protein>
    <recommendedName>
        <fullName evidence="12">Carrier domain-containing protein</fullName>
    </recommendedName>
</protein>
<feature type="domain" description="PKS/mFAS DH" evidence="9">
    <location>
        <begin position="934"/>
        <end position="1221"/>
    </location>
</feature>
<dbReference type="SUPFAM" id="SSF53901">
    <property type="entry name" value="Thiolase-like"/>
    <property type="match status" value="1"/>
</dbReference>
<feature type="active site" description="Proton donor; for dehydratase activity" evidence="6">
    <location>
        <position position="1133"/>
    </location>
</feature>
<dbReference type="Pfam" id="PF02801">
    <property type="entry name" value="Ketoacyl-synt_C"/>
    <property type="match status" value="1"/>
</dbReference>
<dbReference type="EMBL" id="JAVFKY010000001">
    <property type="protein sequence ID" value="KAK5581871.1"/>
    <property type="molecule type" value="Genomic_DNA"/>
</dbReference>
<dbReference type="Gene3D" id="3.30.70.3290">
    <property type="match status" value="1"/>
</dbReference>
<dbReference type="InterPro" id="IPR016039">
    <property type="entry name" value="Thiolase-like"/>
</dbReference>
<dbReference type="Proteomes" id="UP001344447">
    <property type="component" value="Unassembled WGS sequence"/>
</dbReference>
<dbReference type="SMART" id="SM00825">
    <property type="entry name" value="PKS_KS"/>
    <property type="match status" value="1"/>
</dbReference>
<organism evidence="10 11">
    <name type="scientific">Dictyostelium firmibasis</name>
    <dbReference type="NCBI Taxonomy" id="79012"/>
    <lineage>
        <taxon>Eukaryota</taxon>
        <taxon>Amoebozoa</taxon>
        <taxon>Evosea</taxon>
        <taxon>Eumycetozoa</taxon>
        <taxon>Dictyostelia</taxon>
        <taxon>Dictyosteliales</taxon>
        <taxon>Dictyosteliaceae</taxon>
        <taxon>Dictyostelium</taxon>
    </lineage>
</organism>
<dbReference type="Pfam" id="PF08659">
    <property type="entry name" value="KR"/>
    <property type="match status" value="1"/>
</dbReference>
<dbReference type="PANTHER" id="PTHR45681">
    <property type="entry name" value="POLYKETIDE SYNTHASE 44-RELATED"/>
    <property type="match status" value="1"/>
</dbReference>
<dbReference type="Pfam" id="PF13602">
    <property type="entry name" value="ADH_zinc_N_2"/>
    <property type="match status" value="1"/>
</dbReference>
<dbReference type="Gene3D" id="3.90.180.10">
    <property type="entry name" value="Medium-chain alcohol dehydrogenases, catalytic domain"/>
    <property type="match status" value="1"/>
</dbReference>
<dbReference type="Pfam" id="PF23297">
    <property type="entry name" value="ACP_SdgA_C"/>
    <property type="match status" value="1"/>
</dbReference>
<evidence type="ECO:0000256" key="5">
    <source>
        <dbReference type="ARBA" id="ARBA00037046"/>
    </source>
</evidence>
<dbReference type="Pfam" id="PF00698">
    <property type="entry name" value="Acyl_transf_1"/>
    <property type="match status" value="1"/>
</dbReference>
<evidence type="ECO:0000256" key="6">
    <source>
        <dbReference type="PROSITE-ProRule" id="PRU01363"/>
    </source>
</evidence>
<evidence type="ECO:0000256" key="3">
    <source>
        <dbReference type="ARBA" id="ARBA00022553"/>
    </source>
</evidence>
<dbReference type="InterPro" id="IPR014031">
    <property type="entry name" value="Ketoacyl_synth_C"/>
</dbReference>
<dbReference type="SMART" id="SM00827">
    <property type="entry name" value="PKS_AT"/>
    <property type="match status" value="1"/>
</dbReference>
<dbReference type="InterPro" id="IPR014043">
    <property type="entry name" value="Acyl_transferase_dom"/>
</dbReference>
<dbReference type="GO" id="GO:0016491">
    <property type="term" value="F:oxidoreductase activity"/>
    <property type="evidence" value="ECO:0007669"/>
    <property type="project" value="InterPro"/>
</dbReference>
<dbReference type="InterPro" id="IPR057326">
    <property type="entry name" value="KR_dom"/>
</dbReference>
<dbReference type="Pfam" id="PF16197">
    <property type="entry name" value="KAsynt_C_assoc"/>
    <property type="match status" value="1"/>
</dbReference>
<keyword evidence="3" id="KW-0597">Phosphoprotein</keyword>
<dbReference type="InterPro" id="IPR029063">
    <property type="entry name" value="SAM-dependent_MTases_sf"/>
</dbReference>
<dbReference type="InterPro" id="IPR014030">
    <property type="entry name" value="Ketoacyl_synth_N"/>
</dbReference>
<dbReference type="InterPro" id="IPR032821">
    <property type="entry name" value="PKS_assoc"/>
</dbReference>
<dbReference type="PROSITE" id="PS00606">
    <property type="entry name" value="KS3_1"/>
    <property type="match status" value="1"/>
</dbReference>
<keyword evidence="4" id="KW-0808">Transferase</keyword>
<dbReference type="InterPro" id="IPR020841">
    <property type="entry name" value="PKS_Beta-ketoAc_synthase_dom"/>
</dbReference>
<comment type="caution">
    <text evidence="10">The sequence shown here is derived from an EMBL/GenBank/DDBJ whole genome shotgun (WGS) entry which is preliminary data.</text>
</comment>
<comment type="cofactor">
    <cofactor evidence="1">
        <name>pantetheine 4'-phosphate</name>
        <dbReference type="ChEBI" id="CHEBI:47942"/>
    </cofactor>
</comment>
<accession>A0AAN7YX07</accession>
<dbReference type="PROSITE" id="PS52004">
    <property type="entry name" value="KS3_2"/>
    <property type="match status" value="1"/>
</dbReference>
<dbReference type="Gene3D" id="3.40.50.150">
    <property type="entry name" value="Vaccinia Virus protein VP39"/>
    <property type="match status" value="1"/>
</dbReference>
<dbReference type="SUPFAM" id="SSF50129">
    <property type="entry name" value="GroES-like"/>
    <property type="match status" value="1"/>
</dbReference>
<dbReference type="Gene3D" id="3.40.50.720">
    <property type="entry name" value="NAD(P)-binding Rossmann-like Domain"/>
    <property type="match status" value="2"/>
</dbReference>
<dbReference type="InterPro" id="IPR016035">
    <property type="entry name" value="Acyl_Trfase/lysoPLipase"/>
</dbReference>
<dbReference type="Gene3D" id="3.40.47.10">
    <property type="match status" value="1"/>
</dbReference>
<dbReference type="InterPro" id="IPR020843">
    <property type="entry name" value="ER"/>
</dbReference>
<comment type="function">
    <text evidence="5">Probable polyketide synthase.</text>
</comment>
<dbReference type="SMART" id="SM00829">
    <property type="entry name" value="PKS_ER"/>
    <property type="match status" value="1"/>
</dbReference>
<keyword evidence="2" id="KW-0596">Phosphopantetheine</keyword>
<evidence type="ECO:0000259" key="8">
    <source>
        <dbReference type="PROSITE" id="PS52004"/>
    </source>
</evidence>
<evidence type="ECO:0000313" key="10">
    <source>
        <dbReference type="EMBL" id="KAK5581871.1"/>
    </source>
</evidence>
<dbReference type="Gene3D" id="1.10.1200.10">
    <property type="entry name" value="ACP-like"/>
    <property type="match status" value="1"/>
</dbReference>
<dbReference type="CDD" id="cd00833">
    <property type="entry name" value="PKS"/>
    <property type="match status" value="1"/>
</dbReference>
<dbReference type="PROSITE" id="PS52019">
    <property type="entry name" value="PKS_MFAS_DH"/>
    <property type="match status" value="1"/>
</dbReference>
<keyword evidence="11" id="KW-1185">Reference proteome</keyword>
<feature type="region of interest" description="N-terminal hotdog fold" evidence="6">
    <location>
        <begin position="934"/>
        <end position="1055"/>
    </location>
</feature>
<dbReference type="InterPro" id="IPR049900">
    <property type="entry name" value="PKS_mFAS_DH"/>
</dbReference>
<dbReference type="Gene3D" id="3.10.129.110">
    <property type="entry name" value="Polyketide synthase dehydratase"/>
    <property type="match status" value="1"/>
</dbReference>
<dbReference type="InterPro" id="IPR013154">
    <property type="entry name" value="ADH-like_N"/>
</dbReference>
<feature type="region of interest" description="C-terminal hotdog fold" evidence="6">
    <location>
        <begin position="1071"/>
        <end position="1221"/>
    </location>
</feature>
<dbReference type="InterPro" id="IPR018201">
    <property type="entry name" value="Ketoacyl_synth_AS"/>
</dbReference>
<dbReference type="SUPFAM" id="SSF53335">
    <property type="entry name" value="S-adenosyl-L-methionine-dependent methyltransferases"/>
    <property type="match status" value="1"/>
</dbReference>
<feature type="domain" description="Ketosynthase family 3 (KS3)" evidence="8">
    <location>
        <begin position="12"/>
        <end position="431"/>
    </location>
</feature>
<dbReference type="InterPro" id="IPR001227">
    <property type="entry name" value="Ac_transferase_dom_sf"/>
</dbReference>
<dbReference type="Pfam" id="PF08240">
    <property type="entry name" value="ADH_N"/>
    <property type="match status" value="1"/>
</dbReference>
<dbReference type="GO" id="GO:0004315">
    <property type="term" value="F:3-oxoacyl-[acyl-carrier-protein] synthase activity"/>
    <property type="evidence" value="ECO:0007669"/>
    <property type="project" value="InterPro"/>
</dbReference>
<dbReference type="InterPro" id="IPR050444">
    <property type="entry name" value="Polyketide_Synthase"/>
</dbReference>
<dbReference type="SUPFAM" id="SSF47336">
    <property type="entry name" value="ACP-like"/>
    <property type="match status" value="1"/>
</dbReference>
<sequence length="2519" mass="285436">MIEINTVEEVNDKQVAIIGIGLRLPGNTKTPLQFWDNLIDGFDGIVETTERWSDTFYRNSEISSNKAGLLDLEEWKSFDPLFFGINPTDAKQIDPQIKMMLKTTWEAFEDASIDPLSIRGTDTSVFVGASSTDYLSFDCEPNESPINVFNSSLCAFSNRISYCFDLHGTSLTVDTACSSSLNAVHLGYETIINGKSDYSIVAGCNVILKPFISRSFTSINIIGKSGRCNAFDESADGFVRSEGVVVLILKRLSLAIKDGNQIYSVIKGSSSNVDGSLNKSNFFAPSKDSQIKNIKSAFKSTNGSIKYEDIDFFELHGTGTQVGDPIEVEAVSKVFDQIKKEPLLIGSVKPNIGHLEPASGVASLAKVCLMFKHRQFVKNIHFNNPNPNIKFKDWNVKVVTENTPFPSDKKTSIAINSFGITGSNACLLLSEYIKPPPSSSPSSSAAKLIKLNESSKLLIPISTNSKKSLESYKSILNENINKYSNTINFNEFALFQTFSKTTKLSQRSVLIANNWEELKDQPISFSTKNNKSGNIIKDNEKNPPLIFSFCGQGPQYPKMGLELYQNEPIFKQSMDEIDLLLKKQFGYSILEKLRSIKDDDKISINELSIAQPSMFMIHISLFTLYKHWGIIPSIIVGHSFGEISAAYCSGMIDLKTACFLVYIRAVLQNKTNGLGRLLSIGLSEEQFKSQYSISYPNIEIACYNSQSSIVICGNENELLEISESLKIKQIFSTLLGSNAAFHSSKQDIIKDEVIESTKDIISKLPTITTFSTVTSNQFDENTPFDSKYIFDNIRQPVLFQQTIENIFKYIESNDLGNSIVFLELSPHPTLNYYIKEMIPNLNSDYFNGDESISLLSSLKRKTNDTVSIQATISQLYCNGYNVDFKCQFNKPHDLLLASSNSLGECSHLLPHYQWDESIYWKEGITSINTRNNGPSYNQLGYINDSTPFISYTSSIDIKEEPFQFLKDHQSRGKPLFPGCGYLDNILKIFPNQDLTISNLEFKSQFPLTEGVKQILSTNIYKSSKNEYRAIFSFKDKNGKWIQSSFGRISTIKHTESKVDKVDVDKLRSECLITTLNKEDFYKTLKKMGNISILQQFQRIEEASYGKKSCFAKISLESVSSYDNDSFFNICILDSCFQVLGALFPNPTTLIFDKVENLKFYSSNIPKSAEDRKNKLIYCYSERITMTGDSLYAKTTCFLEDGSILFHSPLVTFTSIIPYLVNQQIECPNNQLFSQCLQLKDSISESVLKNILHFDHRQQQQKSIAISTFSTFLFLKFNSKFEITINDIVDKSVDELVDSCSLYKNITKTNDIDTINNDHEYKKINLIRTIFKILKSKVSYIGQTLNTLTKEDETTMTFFSDVMINNYISDGLLNLEIYQHRLLSDFLSNLISPIVKEKIVFRILEIGCGVGELSKEINDKIDQLLNDNPLNEINIEYTFTDTDDSKAMIIIEKLSNSKSSCIFKISNLNKSLVSEQLFNPSYYDVIILSNTCSDNGNIKDIKSSIGYLNEILSPNGHLLILDSNFRQTSIDDDKKYQQWLSINYLNSKSMELNEWHNLLVNELHFNDFISLSGEIEPYLIQVQKPNLSSSIKNIKHADFNYDQVIIFGGDNSNDIVREEISKYVTNVKRIYSFEEFENHVELNQLTENSLILFIESINQLSIDNFNQVSLNYIKINQYLLRNEIGGCKHILLSKNINFESSNYLASPLAGSFRYFCEFDQLNIYSLEFDDNSSYLKGNHLLFNIIQELSNSKKHIQREYIIRNDNVYYERIKLESNLKLKYKSNSYVENKNELVAKLNTDLTFRLEALPQLESNFVEIKVMAAGINFKDNLVYRRLIAMENSNQNGDPTKPQFGYEMSGVVVRVGDKVTKFKVGDHVMGTGFHCCSSIVQIDQERIAIKPNNISWAEAAISLIYITSYSCLFELGKLDLYQSTETVLIHSGTGGIGLSCIDFLKLYDFKGFLFVTVSSEEKKQYLIDRYGDFITAIYSSKNTDYEYLIKSKILELTGSQTNYILPQHHVDLIINSLPGEFLDANFNCLSQGGRIVDISITHMTTTDTTDFYKFKNFIGYTSYESLIAGFRKNKHVLKILVDHLASGKLKPVPILEFPVEKIKEAIECQGDRKHIGKIVVNFSTSNDLVNDTIIKSDNQFLKNHLFQLPNYKIHENHLGKTILITGQTGLSKTIIDWIKLYRSNSIETIIVLSKSPIKYELELIIGNLKFSGSNLNIYFKQADVSNEESLSKAIKELFDENKNISPIESIFHNAFAPAECEALDIDMNHLNVSHSAKSFGALNLHKLSLNWPIKQFILSSSVTSILGSQRQCGYVASNNLIDALSRYRKSLNLPSISINWGLLEHNGYVARNEAVSKLFELQGLIPISMDSVWGTLDLLLQNQEQSTNKMISSFEYYSTSKTYENHKLYYKLDYFLNPIKSKELITDENEISIKQGIINKFAGLLSIDSDKLNLDIKVIDYGADSLLVVEVKNWCDKSFAPNILSITQIQNSTINQIINSVSSKMRNKTKK</sequence>
<proteinExistence type="predicted"/>
<dbReference type="Pfam" id="PF00109">
    <property type="entry name" value="ketoacyl-synt"/>
    <property type="match status" value="1"/>
</dbReference>
<feature type="active site" description="Proton acceptor; for dehydratase activity" evidence="6">
    <location>
        <position position="968"/>
    </location>
</feature>
<dbReference type="SUPFAM" id="SSF51735">
    <property type="entry name" value="NAD(P)-binding Rossmann-fold domains"/>
    <property type="match status" value="2"/>
</dbReference>
<feature type="domain" description="Carrier" evidence="7">
    <location>
        <begin position="2436"/>
        <end position="2513"/>
    </location>
</feature>
<evidence type="ECO:0000256" key="4">
    <source>
        <dbReference type="ARBA" id="ARBA00022679"/>
    </source>
</evidence>
<dbReference type="PROSITE" id="PS50075">
    <property type="entry name" value="CARRIER"/>
    <property type="match status" value="1"/>
</dbReference>
<dbReference type="InterPro" id="IPR036291">
    <property type="entry name" value="NAD(P)-bd_dom_sf"/>
</dbReference>
<dbReference type="SMART" id="SM00822">
    <property type="entry name" value="PKS_KR"/>
    <property type="match status" value="1"/>
</dbReference>
<dbReference type="PANTHER" id="PTHR45681:SF1">
    <property type="entry name" value="POLYKETIDE SYNTHASE 2-RELATED"/>
    <property type="match status" value="1"/>
</dbReference>
<dbReference type="InterPro" id="IPR011032">
    <property type="entry name" value="GroES-like_sf"/>
</dbReference>
<dbReference type="SUPFAM" id="SSF52151">
    <property type="entry name" value="FabD/lysophospholipase-like"/>
    <property type="match status" value="1"/>
</dbReference>
<gene>
    <name evidence="10" type="ORF">RB653_003451</name>
</gene>
<dbReference type="CDD" id="cd08954">
    <property type="entry name" value="KR_1_FAS_SDR_x"/>
    <property type="match status" value="1"/>
</dbReference>
<dbReference type="CDD" id="cd05195">
    <property type="entry name" value="enoyl_red"/>
    <property type="match status" value="1"/>
</dbReference>
<evidence type="ECO:0000256" key="1">
    <source>
        <dbReference type="ARBA" id="ARBA00001957"/>
    </source>
</evidence>